<feature type="modified residue" description="4-aspartylphosphate" evidence="3">
    <location>
        <position position="66"/>
    </location>
</feature>
<evidence type="ECO:0000256" key="2">
    <source>
        <dbReference type="ARBA" id="ARBA00023125"/>
    </source>
</evidence>
<comment type="caution">
    <text evidence="6">The sequence shown here is derived from an EMBL/GenBank/DDBJ whole genome shotgun (WGS) entry which is preliminary data.</text>
</comment>
<feature type="domain" description="HTH luxR-type" evidence="4">
    <location>
        <begin position="154"/>
        <end position="219"/>
    </location>
</feature>
<dbReference type="InterPro" id="IPR011006">
    <property type="entry name" value="CheY-like_superfamily"/>
</dbReference>
<dbReference type="AlphaFoldDB" id="A0A1M3KYZ6"/>
<sequence>MATDSFNNGSKQPTRVIISDDHEISRIGIRRLLSIATDVEIVAEAVNGSQTVDLVRSLRPNVVLMDVLMPGLSGIEAAQRIKQDNPDTLVIMLSSSEDEKSIERAMYAGADGYLSKEVTSQELVEAIHNVMLGERVFSRSILNLLEGKSQAGPGNEMPISLTKREEEIVGLVAKGLTSQEIAKKLFISPRTVETHRARIMDKLGVNNAAGLVRFALLHSTYFNSNNTSDQ</sequence>
<dbReference type="SMART" id="SM00448">
    <property type="entry name" value="REC"/>
    <property type="match status" value="1"/>
</dbReference>
<keyword evidence="2" id="KW-0238">DNA-binding</keyword>
<dbReference type="GO" id="GO:0003677">
    <property type="term" value="F:DNA binding"/>
    <property type="evidence" value="ECO:0007669"/>
    <property type="project" value="UniProtKB-KW"/>
</dbReference>
<dbReference type="Gene3D" id="3.40.50.2300">
    <property type="match status" value="1"/>
</dbReference>
<dbReference type="Pfam" id="PF00196">
    <property type="entry name" value="GerE"/>
    <property type="match status" value="1"/>
</dbReference>
<evidence type="ECO:0008006" key="8">
    <source>
        <dbReference type="Google" id="ProtNLM"/>
    </source>
</evidence>
<dbReference type="InterPro" id="IPR000792">
    <property type="entry name" value="Tscrpt_reg_LuxR_C"/>
</dbReference>
<proteinExistence type="predicted"/>
<dbReference type="Proteomes" id="UP000184233">
    <property type="component" value="Unassembled WGS sequence"/>
</dbReference>
<evidence type="ECO:0000313" key="7">
    <source>
        <dbReference type="Proteomes" id="UP000184233"/>
    </source>
</evidence>
<dbReference type="InterPro" id="IPR058245">
    <property type="entry name" value="NreC/VraR/RcsB-like_REC"/>
</dbReference>
<dbReference type="GO" id="GO:0000160">
    <property type="term" value="P:phosphorelay signal transduction system"/>
    <property type="evidence" value="ECO:0007669"/>
    <property type="project" value="InterPro"/>
</dbReference>
<dbReference type="GO" id="GO:0006355">
    <property type="term" value="P:regulation of DNA-templated transcription"/>
    <property type="evidence" value="ECO:0007669"/>
    <property type="project" value="InterPro"/>
</dbReference>
<evidence type="ECO:0000259" key="5">
    <source>
        <dbReference type="PROSITE" id="PS50110"/>
    </source>
</evidence>
<dbReference type="PROSITE" id="PS00622">
    <property type="entry name" value="HTH_LUXR_1"/>
    <property type="match status" value="1"/>
</dbReference>
<feature type="domain" description="Response regulatory" evidence="5">
    <location>
        <begin position="15"/>
        <end position="131"/>
    </location>
</feature>
<evidence type="ECO:0000256" key="1">
    <source>
        <dbReference type="ARBA" id="ARBA00022553"/>
    </source>
</evidence>
<dbReference type="STRING" id="1895771.BGO89_06395"/>
<dbReference type="PANTHER" id="PTHR43214:SF43">
    <property type="entry name" value="TWO-COMPONENT RESPONSE REGULATOR"/>
    <property type="match status" value="1"/>
</dbReference>
<evidence type="ECO:0000259" key="4">
    <source>
        <dbReference type="PROSITE" id="PS50043"/>
    </source>
</evidence>
<dbReference type="SUPFAM" id="SSF46894">
    <property type="entry name" value="C-terminal effector domain of the bipartite response regulators"/>
    <property type="match status" value="1"/>
</dbReference>
<dbReference type="EMBL" id="MKVH01000021">
    <property type="protein sequence ID" value="OJX57600.1"/>
    <property type="molecule type" value="Genomic_DNA"/>
</dbReference>
<evidence type="ECO:0000256" key="3">
    <source>
        <dbReference type="PROSITE-ProRule" id="PRU00169"/>
    </source>
</evidence>
<dbReference type="InterPro" id="IPR016032">
    <property type="entry name" value="Sig_transdc_resp-reg_C-effctor"/>
</dbReference>
<name>A0A1M3KYZ6_9BACT</name>
<dbReference type="SUPFAM" id="SSF52172">
    <property type="entry name" value="CheY-like"/>
    <property type="match status" value="1"/>
</dbReference>
<dbReference type="Pfam" id="PF00072">
    <property type="entry name" value="Response_reg"/>
    <property type="match status" value="1"/>
</dbReference>
<dbReference type="InterPro" id="IPR039420">
    <property type="entry name" value="WalR-like"/>
</dbReference>
<dbReference type="InterPro" id="IPR001789">
    <property type="entry name" value="Sig_transdc_resp-reg_receiver"/>
</dbReference>
<organism evidence="6 7">
    <name type="scientific">Candidatus Kapaibacterium thiocyanatum</name>
    <dbReference type="NCBI Taxonomy" id="1895771"/>
    <lineage>
        <taxon>Bacteria</taxon>
        <taxon>Pseudomonadati</taxon>
        <taxon>Candidatus Kapaibacteriota</taxon>
        <taxon>Candidatus Kapaibacteriia</taxon>
        <taxon>Candidatus Kapaibacteriales</taxon>
        <taxon>Candidatus Kapaibacteriaceae</taxon>
        <taxon>Candidatus Kapaibacterium</taxon>
    </lineage>
</organism>
<protein>
    <recommendedName>
        <fullName evidence="8">DNA-binding response regulator</fullName>
    </recommendedName>
</protein>
<reference evidence="6 7" key="1">
    <citation type="submission" date="2016-09" db="EMBL/GenBank/DDBJ databases">
        <title>Genome-resolved meta-omics ties microbial dynamics to process performance in biotechnology for thiocyanate degradation.</title>
        <authorList>
            <person name="Kantor R.S."/>
            <person name="Huddy R.J."/>
            <person name="Iyer R."/>
            <person name="Thomas B.C."/>
            <person name="Brown C.T."/>
            <person name="Anantharaman K."/>
            <person name="Tringe S."/>
            <person name="Hettich R.L."/>
            <person name="Harrison S.T."/>
            <person name="Banfield J.F."/>
        </authorList>
    </citation>
    <scope>NUCLEOTIDE SEQUENCE [LARGE SCALE GENOMIC DNA]</scope>
    <source>
        <strain evidence="6">59-99</strain>
    </source>
</reference>
<keyword evidence="1 3" id="KW-0597">Phosphoprotein</keyword>
<dbReference type="PANTHER" id="PTHR43214">
    <property type="entry name" value="TWO-COMPONENT RESPONSE REGULATOR"/>
    <property type="match status" value="1"/>
</dbReference>
<gene>
    <name evidence="6" type="ORF">BGO89_06395</name>
</gene>
<dbReference type="PROSITE" id="PS50043">
    <property type="entry name" value="HTH_LUXR_2"/>
    <property type="match status" value="1"/>
</dbReference>
<accession>A0A1M3KYZ6</accession>
<dbReference type="SMART" id="SM00421">
    <property type="entry name" value="HTH_LUXR"/>
    <property type="match status" value="1"/>
</dbReference>
<dbReference type="PRINTS" id="PR00038">
    <property type="entry name" value="HTHLUXR"/>
</dbReference>
<dbReference type="CDD" id="cd17535">
    <property type="entry name" value="REC_NarL-like"/>
    <property type="match status" value="1"/>
</dbReference>
<dbReference type="CDD" id="cd06170">
    <property type="entry name" value="LuxR_C_like"/>
    <property type="match status" value="1"/>
</dbReference>
<dbReference type="PROSITE" id="PS50110">
    <property type="entry name" value="RESPONSE_REGULATORY"/>
    <property type="match status" value="1"/>
</dbReference>
<evidence type="ECO:0000313" key="6">
    <source>
        <dbReference type="EMBL" id="OJX57600.1"/>
    </source>
</evidence>